<feature type="transmembrane region" description="Helical" evidence="1">
    <location>
        <begin position="176"/>
        <end position="195"/>
    </location>
</feature>
<evidence type="ECO:0000313" key="2">
    <source>
        <dbReference type="EMBL" id="RAU82011.1"/>
    </source>
</evidence>
<dbReference type="GO" id="GO:0005886">
    <property type="term" value="C:plasma membrane"/>
    <property type="evidence" value="ECO:0007669"/>
    <property type="project" value="TreeGrafter"/>
</dbReference>
<dbReference type="Pfam" id="PF13593">
    <property type="entry name" value="SBF_like"/>
    <property type="match status" value="1"/>
</dbReference>
<feature type="transmembrane region" description="Helical" evidence="1">
    <location>
        <begin position="75"/>
        <end position="98"/>
    </location>
</feature>
<sequence length="337" mass="37079">MPRLGATAARFGLDWFMLALVSMILLAYLWPNGGIDREPVSLGDVATYGVSVIFFFYGLRLSPEKLRAGLSTWKLHLVVQLSTFILFPLLIIPLRYFFEGTNAEFLWLGTFYLAALPSTVSSSVVMVSIAGGNMPAAIFNASISSLLGVFITPLWMSLVLTTTSSDFDMAQIMGKLVVQVVLPVALGIMLHKRWGGFAEKHKKKLRYFDQVIILTIVYTSFCESFARDMFSGYSIANLFILGAAMLVLFSLVYGLITGISRMLDFNREDKITAVFCGSKKSLVHGTIMSKVLFPDATMVGIILLPIMIYHALQLLIASIIAQASARKAGLKTEANKV</sequence>
<dbReference type="Proteomes" id="UP000251692">
    <property type="component" value="Unassembled WGS sequence"/>
</dbReference>
<feature type="transmembrane region" description="Helical" evidence="1">
    <location>
        <begin position="238"/>
        <end position="259"/>
    </location>
</feature>
<reference evidence="2 3" key="1">
    <citation type="submission" date="2018-06" db="EMBL/GenBank/DDBJ databases">
        <authorList>
            <person name="Liu Z.-W."/>
        </authorList>
    </citation>
    <scope>NUCLEOTIDE SEQUENCE [LARGE SCALE GENOMIC DNA]</scope>
    <source>
        <strain evidence="2 3">2b14</strain>
    </source>
</reference>
<reference evidence="2 3" key="2">
    <citation type="submission" date="2018-07" db="EMBL/GenBank/DDBJ databases">
        <title>Pontibacter sp. 2b14 genomic sequence and assembly.</title>
        <authorList>
            <person name="Du Z.-J."/>
        </authorList>
    </citation>
    <scope>NUCLEOTIDE SEQUENCE [LARGE SCALE GENOMIC DNA]</scope>
    <source>
        <strain evidence="2 3">2b14</strain>
    </source>
</reference>
<feature type="transmembrane region" description="Helical" evidence="1">
    <location>
        <begin position="12"/>
        <end position="30"/>
    </location>
</feature>
<feature type="transmembrane region" description="Helical" evidence="1">
    <location>
        <begin position="45"/>
        <end position="63"/>
    </location>
</feature>
<keyword evidence="1" id="KW-0472">Membrane</keyword>
<dbReference type="PANTHER" id="PTHR18640">
    <property type="entry name" value="SOLUTE CARRIER FAMILY 10 MEMBER 7"/>
    <property type="match status" value="1"/>
</dbReference>
<dbReference type="EMBL" id="QMDV01000004">
    <property type="protein sequence ID" value="RAU82011.1"/>
    <property type="molecule type" value="Genomic_DNA"/>
</dbReference>
<keyword evidence="1" id="KW-1133">Transmembrane helix</keyword>
<proteinExistence type="predicted"/>
<feature type="transmembrane region" description="Helical" evidence="1">
    <location>
        <begin position="137"/>
        <end position="156"/>
    </location>
</feature>
<name>A0A364RCF2_9BACT</name>
<keyword evidence="3" id="KW-1185">Reference proteome</keyword>
<dbReference type="InterPro" id="IPR038770">
    <property type="entry name" value="Na+/solute_symporter_sf"/>
</dbReference>
<protein>
    <submittedName>
        <fullName evidence="2">Bile acid:sodium symporter</fullName>
    </submittedName>
</protein>
<comment type="caution">
    <text evidence="2">The sequence shown here is derived from an EMBL/GenBank/DDBJ whole genome shotgun (WGS) entry which is preliminary data.</text>
</comment>
<dbReference type="InterPro" id="IPR016833">
    <property type="entry name" value="Put_Na-Bile_cotransptr"/>
</dbReference>
<dbReference type="Gene3D" id="1.20.1530.20">
    <property type="match status" value="1"/>
</dbReference>
<dbReference type="PANTHER" id="PTHR18640:SF5">
    <property type="entry name" value="SODIUM_BILE ACID COTRANSPORTER 7"/>
    <property type="match status" value="1"/>
</dbReference>
<dbReference type="OrthoDB" id="9792271at2"/>
<evidence type="ECO:0000313" key="3">
    <source>
        <dbReference type="Proteomes" id="UP000251692"/>
    </source>
</evidence>
<accession>A0A364RCF2</accession>
<dbReference type="PIRSF" id="PIRSF026166">
    <property type="entry name" value="UCP026166"/>
    <property type="match status" value="1"/>
</dbReference>
<gene>
    <name evidence="2" type="ORF">DP923_12805</name>
</gene>
<feature type="transmembrane region" description="Helical" evidence="1">
    <location>
        <begin position="207"/>
        <end position="226"/>
    </location>
</feature>
<evidence type="ECO:0000256" key="1">
    <source>
        <dbReference type="SAM" id="Phobius"/>
    </source>
</evidence>
<feature type="transmembrane region" description="Helical" evidence="1">
    <location>
        <begin position="110"/>
        <end position="130"/>
    </location>
</feature>
<keyword evidence="1" id="KW-0812">Transmembrane</keyword>
<dbReference type="AlphaFoldDB" id="A0A364RCF2"/>
<feature type="transmembrane region" description="Helical" evidence="1">
    <location>
        <begin position="299"/>
        <end position="321"/>
    </location>
</feature>
<organism evidence="2 3">
    <name type="scientific">Pontibacter arcticus</name>
    <dbReference type="NCBI Taxonomy" id="2080288"/>
    <lineage>
        <taxon>Bacteria</taxon>
        <taxon>Pseudomonadati</taxon>
        <taxon>Bacteroidota</taxon>
        <taxon>Cytophagia</taxon>
        <taxon>Cytophagales</taxon>
        <taxon>Hymenobacteraceae</taxon>
        <taxon>Pontibacter</taxon>
    </lineage>
</organism>